<evidence type="ECO:0000313" key="2">
    <source>
        <dbReference type="Proteomes" id="UP001266305"/>
    </source>
</evidence>
<dbReference type="Proteomes" id="UP001266305">
    <property type="component" value="Unassembled WGS sequence"/>
</dbReference>
<keyword evidence="2" id="KW-1185">Reference proteome</keyword>
<reference evidence="1 2" key="1">
    <citation type="submission" date="2023-05" db="EMBL/GenBank/DDBJ databases">
        <title>B98-5 Cell Line De Novo Hybrid Assembly: An Optical Mapping Approach.</title>
        <authorList>
            <person name="Kananen K."/>
            <person name="Auerbach J.A."/>
            <person name="Kautto E."/>
            <person name="Blachly J.S."/>
        </authorList>
    </citation>
    <scope>NUCLEOTIDE SEQUENCE [LARGE SCALE GENOMIC DNA]</scope>
    <source>
        <strain evidence="1">B95-8</strain>
        <tissue evidence="1">Cell line</tissue>
    </source>
</reference>
<proteinExistence type="predicted"/>
<dbReference type="Gene3D" id="3.60.15.10">
    <property type="entry name" value="Ribonuclease Z/Hydroxyacylglutathione hydrolase-like"/>
    <property type="match status" value="1"/>
</dbReference>
<name>A0ABQ9VPR0_SAGOE</name>
<comment type="caution">
    <text evidence="1">The sequence shown here is derived from an EMBL/GenBank/DDBJ whole genome shotgun (WGS) entry which is preliminary data.</text>
</comment>
<evidence type="ECO:0000313" key="1">
    <source>
        <dbReference type="EMBL" id="KAK2111105.1"/>
    </source>
</evidence>
<dbReference type="EMBL" id="JASSZA010000005">
    <property type="protein sequence ID" value="KAK2111105.1"/>
    <property type="molecule type" value="Genomic_DNA"/>
</dbReference>
<protein>
    <submittedName>
        <fullName evidence="1">Uncharacterized protein</fullName>
    </submittedName>
</protein>
<gene>
    <name evidence="1" type="ORF">P7K49_010851</name>
</gene>
<accession>A0ABQ9VPR0</accession>
<dbReference type="InterPro" id="IPR036866">
    <property type="entry name" value="RibonucZ/Hydroxyglut_hydro"/>
</dbReference>
<sequence length="91" mass="10521">MQEHKLKVARLDNIFLTRMHWSNVGGLCGKIPRSNQNIFWSIERNRTGYVFVSVRPHSAPEYKDETMTVYQVPIYGEYESQMSQEGGVGPE</sequence>
<organism evidence="1 2">
    <name type="scientific">Saguinus oedipus</name>
    <name type="common">Cotton-top tamarin</name>
    <name type="synonym">Oedipomidas oedipus</name>
    <dbReference type="NCBI Taxonomy" id="9490"/>
    <lineage>
        <taxon>Eukaryota</taxon>
        <taxon>Metazoa</taxon>
        <taxon>Chordata</taxon>
        <taxon>Craniata</taxon>
        <taxon>Vertebrata</taxon>
        <taxon>Euteleostomi</taxon>
        <taxon>Mammalia</taxon>
        <taxon>Eutheria</taxon>
        <taxon>Euarchontoglires</taxon>
        <taxon>Primates</taxon>
        <taxon>Haplorrhini</taxon>
        <taxon>Platyrrhini</taxon>
        <taxon>Cebidae</taxon>
        <taxon>Callitrichinae</taxon>
        <taxon>Saguinus</taxon>
    </lineage>
</organism>